<evidence type="ECO:0000313" key="12">
    <source>
        <dbReference type="Proteomes" id="UP000318380"/>
    </source>
</evidence>
<evidence type="ECO:0000256" key="2">
    <source>
        <dbReference type="ARBA" id="ARBA00022525"/>
    </source>
</evidence>
<dbReference type="RefSeq" id="WP_145807890.1">
    <property type="nucleotide sequence ID" value="NZ_VIVK01000001.1"/>
</dbReference>
<dbReference type="AlphaFoldDB" id="A0A561BUA6"/>
<keyword evidence="7" id="KW-0624">Polysaccharide degradation</keyword>
<dbReference type="InterPro" id="IPR043595">
    <property type="entry name" value="FaeB/C/D"/>
</dbReference>
<dbReference type="InterPro" id="IPR029058">
    <property type="entry name" value="AB_hydrolase_fold"/>
</dbReference>
<evidence type="ECO:0000256" key="5">
    <source>
        <dbReference type="ARBA" id="ARBA00022801"/>
    </source>
</evidence>
<evidence type="ECO:0000256" key="8">
    <source>
        <dbReference type="SAM" id="MobiDB-lite"/>
    </source>
</evidence>
<evidence type="ECO:0000256" key="7">
    <source>
        <dbReference type="ARBA" id="ARBA00023326"/>
    </source>
</evidence>
<keyword evidence="2" id="KW-0964">Secreted</keyword>
<accession>A0A561BUA6</accession>
<evidence type="ECO:0000259" key="10">
    <source>
        <dbReference type="Pfam" id="PF00326"/>
    </source>
</evidence>
<dbReference type="PANTHER" id="PTHR38050:SF2">
    <property type="entry name" value="FERULOYL ESTERASE C-RELATED"/>
    <property type="match status" value="1"/>
</dbReference>
<dbReference type="OrthoDB" id="9767239at2"/>
<comment type="caution">
    <text evidence="11">The sequence shown here is derived from an EMBL/GenBank/DDBJ whole genome shotgun (WGS) entry which is preliminary data.</text>
</comment>
<name>A0A561BUA6_9ACTN</name>
<sequence>MRLHRFAVAGLVTAGLVTAVTGAPPLTPAAAHATTDQTAADHATTEQTAADQATAGQTVAVPATASNPTAAAARSGGCGQQSSQRPGTGADYQLVSGGLTRTYRLHLPSGYDETKPKSLIVVYHGRGKTGEFTEAFSEVSKLDAIVAYPNGVVGDEDKQAWQGAPYAKDGVDDVKFTADLLDKLEAGFCVDRDAVYATGKSNGAGFTGILACTMADRFAAIAPVAGAYYQQGTRCAPSRPVPVLAIHGTGDTTIPYGGDGQRDLPSVQTWVRDWSVRDHCNPEPKYTQQGDDVLTATYKGCRADVVHVAVTDGGHTWPGSDASSGPGYVTQTFEAHELIGAFFRSHKLRH</sequence>
<dbReference type="PANTHER" id="PTHR38050">
    <property type="match status" value="1"/>
</dbReference>
<dbReference type="GO" id="GO:0006508">
    <property type="term" value="P:proteolysis"/>
    <property type="evidence" value="ECO:0007669"/>
    <property type="project" value="InterPro"/>
</dbReference>
<dbReference type="SUPFAM" id="SSF53474">
    <property type="entry name" value="alpha/beta-Hydrolases"/>
    <property type="match status" value="1"/>
</dbReference>
<gene>
    <name evidence="11" type="ORF">FB561_3503</name>
</gene>
<dbReference type="Proteomes" id="UP000318380">
    <property type="component" value="Unassembled WGS sequence"/>
</dbReference>
<dbReference type="GO" id="GO:0030600">
    <property type="term" value="F:feruloyl esterase activity"/>
    <property type="evidence" value="ECO:0007669"/>
    <property type="project" value="InterPro"/>
</dbReference>
<keyword evidence="5" id="KW-0378">Hydrolase</keyword>
<dbReference type="GO" id="GO:0008236">
    <property type="term" value="F:serine-type peptidase activity"/>
    <property type="evidence" value="ECO:0007669"/>
    <property type="project" value="InterPro"/>
</dbReference>
<feature type="chain" id="PRO_5039147460" evidence="9">
    <location>
        <begin position="20"/>
        <end position="350"/>
    </location>
</feature>
<keyword evidence="12" id="KW-1185">Reference proteome</keyword>
<dbReference type="GO" id="GO:0005576">
    <property type="term" value="C:extracellular region"/>
    <property type="evidence" value="ECO:0007669"/>
    <property type="project" value="UniProtKB-SubCell"/>
</dbReference>
<dbReference type="EMBL" id="VIVK01000001">
    <property type="protein sequence ID" value="TWD82373.1"/>
    <property type="molecule type" value="Genomic_DNA"/>
</dbReference>
<evidence type="ECO:0000313" key="11">
    <source>
        <dbReference type="EMBL" id="TWD82373.1"/>
    </source>
</evidence>
<dbReference type="GO" id="GO:0045493">
    <property type="term" value="P:xylan catabolic process"/>
    <property type="evidence" value="ECO:0007669"/>
    <property type="project" value="UniProtKB-KW"/>
</dbReference>
<keyword evidence="3" id="KW-0858">Xylan degradation</keyword>
<evidence type="ECO:0000256" key="9">
    <source>
        <dbReference type="SAM" id="SignalP"/>
    </source>
</evidence>
<feature type="domain" description="Peptidase S9 prolyl oligopeptidase catalytic" evidence="10">
    <location>
        <begin position="139"/>
        <end position="233"/>
    </location>
</feature>
<comment type="subcellular location">
    <subcellularLocation>
        <location evidence="1">Secreted</location>
    </subcellularLocation>
</comment>
<protein>
    <submittedName>
        <fullName evidence="11">Polyhydroxybutyrate depolymerase</fullName>
    </submittedName>
</protein>
<keyword evidence="4 9" id="KW-0732">Signal</keyword>
<evidence type="ECO:0000256" key="3">
    <source>
        <dbReference type="ARBA" id="ARBA00022651"/>
    </source>
</evidence>
<organism evidence="11 12">
    <name type="scientific">Kribbella amoyensis</name>
    <dbReference type="NCBI Taxonomy" id="996641"/>
    <lineage>
        <taxon>Bacteria</taxon>
        <taxon>Bacillati</taxon>
        <taxon>Actinomycetota</taxon>
        <taxon>Actinomycetes</taxon>
        <taxon>Propionibacteriales</taxon>
        <taxon>Kribbellaceae</taxon>
        <taxon>Kribbella</taxon>
    </lineage>
</organism>
<feature type="signal peptide" evidence="9">
    <location>
        <begin position="1"/>
        <end position="19"/>
    </location>
</feature>
<reference evidence="11 12" key="1">
    <citation type="submission" date="2019-06" db="EMBL/GenBank/DDBJ databases">
        <title>Sequencing the genomes of 1000 actinobacteria strains.</title>
        <authorList>
            <person name="Klenk H.-P."/>
        </authorList>
    </citation>
    <scope>NUCLEOTIDE SEQUENCE [LARGE SCALE GENOMIC DNA]</scope>
    <source>
        <strain evidence="11 12">DSM 24683</strain>
    </source>
</reference>
<keyword evidence="6" id="KW-0119">Carbohydrate metabolism</keyword>
<dbReference type="Gene3D" id="3.40.50.1820">
    <property type="entry name" value="alpha/beta hydrolase"/>
    <property type="match status" value="1"/>
</dbReference>
<feature type="region of interest" description="Disordered" evidence="8">
    <location>
        <begin position="67"/>
        <end position="92"/>
    </location>
</feature>
<evidence type="ECO:0000256" key="1">
    <source>
        <dbReference type="ARBA" id="ARBA00004613"/>
    </source>
</evidence>
<proteinExistence type="predicted"/>
<evidence type="ECO:0000256" key="4">
    <source>
        <dbReference type="ARBA" id="ARBA00022729"/>
    </source>
</evidence>
<dbReference type="InterPro" id="IPR001375">
    <property type="entry name" value="Peptidase_S9_cat"/>
</dbReference>
<dbReference type="Pfam" id="PF00326">
    <property type="entry name" value="Peptidase_S9"/>
    <property type="match status" value="1"/>
</dbReference>
<evidence type="ECO:0000256" key="6">
    <source>
        <dbReference type="ARBA" id="ARBA00023277"/>
    </source>
</evidence>